<name>A0A1C3E7Z9_9GAMM</name>
<proteinExistence type="predicted"/>
<keyword evidence="2" id="KW-1185">Reference proteome</keyword>
<accession>A0A1C3E7Z9</accession>
<protein>
    <submittedName>
        <fullName evidence="1">Uncharacterized protein</fullName>
    </submittedName>
</protein>
<comment type="caution">
    <text evidence="1">The sequence shown here is derived from an EMBL/GenBank/DDBJ whole genome shotgun (WGS) entry which is preliminary data.</text>
</comment>
<dbReference type="EMBL" id="LYBM01000071">
    <property type="protein sequence ID" value="ODA29351.1"/>
    <property type="molecule type" value="Genomic_DNA"/>
</dbReference>
<dbReference type="STRING" id="1080227.A8L45_22330"/>
<organism evidence="1 2">
    <name type="scientific">Veronia pacifica</name>
    <dbReference type="NCBI Taxonomy" id="1080227"/>
    <lineage>
        <taxon>Bacteria</taxon>
        <taxon>Pseudomonadati</taxon>
        <taxon>Pseudomonadota</taxon>
        <taxon>Gammaproteobacteria</taxon>
        <taxon>Vibrionales</taxon>
        <taxon>Vibrionaceae</taxon>
        <taxon>Veronia</taxon>
    </lineage>
</organism>
<dbReference type="AlphaFoldDB" id="A0A1C3E7Z9"/>
<evidence type="ECO:0000313" key="2">
    <source>
        <dbReference type="Proteomes" id="UP000094936"/>
    </source>
</evidence>
<gene>
    <name evidence="1" type="ORF">A8L45_22330</name>
</gene>
<dbReference type="RefSeq" id="WP_068905561.1">
    <property type="nucleotide sequence ID" value="NZ_JBHUIF010000015.1"/>
</dbReference>
<sequence length="104" mass="11748">MSEEKQTAAEMPKEIRLAHKRAANFQYHACTGAVSVPISQDRIQMSFYSERAEVNYERLSQGEDGIRLAGDLNTSLIREHIVGLDMSVATARDIYLMLKGIFEK</sequence>
<dbReference type="Proteomes" id="UP000094936">
    <property type="component" value="Unassembled WGS sequence"/>
</dbReference>
<reference evidence="1 2" key="1">
    <citation type="submission" date="2016-05" db="EMBL/GenBank/DDBJ databases">
        <title>Genomic Taxonomy of the Vibrionaceae.</title>
        <authorList>
            <person name="Gomez-Gil B."/>
            <person name="Enciso-Ibarra J."/>
        </authorList>
    </citation>
    <scope>NUCLEOTIDE SEQUENCE [LARGE SCALE GENOMIC DNA]</scope>
    <source>
        <strain evidence="1 2">CAIM 1920</strain>
    </source>
</reference>
<evidence type="ECO:0000313" key="1">
    <source>
        <dbReference type="EMBL" id="ODA29351.1"/>
    </source>
</evidence>